<dbReference type="Pfam" id="PF16499">
    <property type="entry name" value="Melibiase_2"/>
    <property type="match status" value="1"/>
</dbReference>
<dbReference type="PANTHER" id="PTHR11452:SF42">
    <property type="entry name" value="ALPHA-GALACTOSIDASE"/>
    <property type="match status" value="1"/>
</dbReference>
<name>A0A5C8Z2X5_9ACTN</name>
<keyword evidence="5" id="KW-1185">Reference proteome</keyword>
<evidence type="ECO:0000256" key="3">
    <source>
        <dbReference type="ARBA" id="ARBA00023295"/>
    </source>
</evidence>
<keyword evidence="3" id="KW-0326">Glycosidase</keyword>
<sequence>MIASTPPRGWNSWDCFGTTVTEDEVLANAEVLARELAPAGWDTVVVDIQWYEPVVQAGGYRSVSEPVLDAWGRQLPAPNRFPSAADGAGFAPLAERVHALGLRFGVHLMRGVPRRAVELDLPVVGADGPTGSTARDIAVPEDACAWNPDNVGVDLDHPAGQAWYDGVVGQLAAWGVDYLKVDDLLFPFHERDLAAVALAIRRSGRDIALSTSPGTRVSLARLPVLREHATAWRVSDDLWDRWEDVHEQFQRAARWAPHQQPGSWADLDMLPLGRIGIRAERGEDRQSRLTPDEQRTLVALWCFARSPLVLGGHLPDTPADVLELLRHPALLAVHARGDGRELVRDDDLVVWAADVAPEDADGPDDADAQGWRAVAVFWLGAEPSGPLRLLLADLGTSGATAVSDAGDGRPVAVDQGQGGPAVVVEVPAHGVVLLRLDPDLDGGAGQASSAAS</sequence>
<dbReference type="InterPro" id="IPR013785">
    <property type="entry name" value="Aldolase_TIM"/>
</dbReference>
<organism evidence="4 5">
    <name type="scientific">Quadrisphaera setariae</name>
    <dbReference type="NCBI Taxonomy" id="2593304"/>
    <lineage>
        <taxon>Bacteria</taxon>
        <taxon>Bacillati</taxon>
        <taxon>Actinomycetota</taxon>
        <taxon>Actinomycetes</taxon>
        <taxon>Kineosporiales</taxon>
        <taxon>Kineosporiaceae</taxon>
        <taxon>Quadrisphaera</taxon>
    </lineage>
</organism>
<dbReference type="GO" id="GO:0005975">
    <property type="term" value="P:carbohydrate metabolic process"/>
    <property type="evidence" value="ECO:0007669"/>
    <property type="project" value="InterPro"/>
</dbReference>
<evidence type="ECO:0000256" key="2">
    <source>
        <dbReference type="ARBA" id="ARBA00022801"/>
    </source>
</evidence>
<comment type="similarity">
    <text evidence="1">Belongs to the glycosyl hydrolase 27 family.</text>
</comment>
<dbReference type="Gene3D" id="2.60.40.1180">
    <property type="entry name" value="Golgi alpha-mannosidase II"/>
    <property type="match status" value="1"/>
</dbReference>
<evidence type="ECO:0000313" key="4">
    <source>
        <dbReference type="EMBL" id="TXR51609.1"/>
    </source>
</evidence>
<dbReference type="AlphaFoldDB" id="A0A5C8Z2X5"/>
<dbReference type="SUPFAM" id="SSF51445">
    <property type="entry name" value="(Trans)glycosidases"/>
    <property type="match status" value="1"/>
</dbReference>
<comment type="caution">
    <text evidence="4">The sequence shown here is derived from an EMBL/GenBank/DDBJ whole genome shotgun (WGS) entry which is preliminary data.</text>
</comment>
<dbReference type="Proteomes" id="UP000321234">
    <property type="component" value="Unassembled WGS sequence"/>
</dbReference>
<dbReference type="InterPro" id="IPR013780">
    <property type="entry name" value="Glyco_hydro_b"/>
</dbReference>
<dbReference type="CDD" id="cd14792">
    <property type="entry name" value="GH27"/>
    <property type="match status" value="1"/>
</dbReference>
<protein>
    <submittedName>
        <fullName evidence="4">Alpha-galactosidase</fullName>
    </submittedName>
</protein>
<dbReference type="GO" id="GO:0004553">
    <property type="term" value="F:hydrolase activity, hydrolyzing O-glycosyl compounds"/>
    <property type="evidence" value="ECO:0007669"/>
    <property type="project" value="InterPro"/>
</dbReference>
<dbReference type="RefSeq" id="WP_147928511.1">
    <property type="nucleotide sequence ID" value="NZ_VKAC01000020.1"/>
</dbReference>
<dbReference type="InterPro" id="IPR017853">
    <property type="entry name" value="GH"/>
</dbReference>
<gene>
    <name evidence="4" type="ORF">FMM08_22090</name>
</gene>
<proteinExistence type="inferred from homology"/>
<dbReference type="Gene3D" id="3.20.20.70">
    <property type="entry name" value="Aldolase class I"/>
    <property type="match status" value="1"/>
</dbReference>
<keyword evidence="2" id="KW-0378">Hydrolase</keyword>
<evidence type="ECO:0000313" key="5">
    <source>
        <dbReference type="Proteomes" id="UP000321234"/>
    </source>
</evidence>
<dbReference type="OrthoDB" id="9807519at2"/>
<dbReference type="EMBL" id="VKAC01000020">
    <property type="protein sequence ID" value="TXR51609.1"/>
    <property type="molecule type" value="Genomic_DNA"/>
</dbReference>
<reference evidence="4 5" key="1">
    <citation type="submission" date="2019-07" db="EMBL/GenBank/DDBJ databases">
        <title>Quadrisphaera sp. strain DD2A genome sequencing and assembly.</title>
        <authorList>
            <person name="Kim I."/>
        </authorList>
    </citation>
    <scope>NUCLEOTIDE SEQUENCE [LARGE SCALE GENOMIC DNA]</scope>
    <source>
        <strain evidence="4 5">DD2A</strain>
    </source>
</reference>
<dbReference type="PANTHER" id="PTHR11452">
    <property type="entry name" value="ALPHA-GALACTOSIDASE/ALPHA-N-ACETYLGALACTOSAMINIDASE"/>
    <property type="match status" value="1"/>
</dbReference>
<dbReference type="InterPro" id="IPR002241">
    <property type="entry name" value="Glyco_hydro_27"/>
</dbReference>
<accession>A0A5C8Z2X5</accession>
<evidence type="ECO:0000256" key="1">
    <source>
        <dbReference type="ARBA" id="ARBA00009743"/>
    </source>
</evidence>